<evidence type="ECO:0000256" key="5">
    <source>
        <dbReference type="ARBA" id="ARBA00023136"/>
    </source>
</evidence>
<keyword evidence="3 6" id="KW-0812">Transmembrane</keyword>
<keyword evidence="4 6" id="KW-1133">Transmembrane helix</keyword>
<keyword evidence="8" id="KW-1185">Reference proteome</keyword>
<evidence type="ECO:0000256" key="6">
    <source>
        <dbReference type="SAM" id="Phobius"/>
    </source>
</evidence>
<keyword evidence="5 6" id="KW-0472">Membrane</keyword>
<accession>A0A506ULE7</accession>
<dbReference type="PANTHER" id="PTHR30250">
    <property type="entry name" value="PST FAMILY PREDICTED COLANIC ACID TRANSPORTER"/>
    <property type="match status" value="1"/>
</dbReference>
<dbReference type="GO" id="GO:0005886">
    <property type="term" value="C:plasma membrane"/>
    <property type="evidence" value="ECO:0007669"/>
    <property type="project" value="UniProtKB-SubCell"/>
</dbReference>
<feature type="transmembrane region" description="Helical" evidence="6">
    <location>
        <begin position="190"/>
        <end position="216"/>
    </location>
</feature>
<feature type="transmembrane region" description="Helical" evidence="6">
    <location>
        <begin position="326"/>
        <end position="346"/>
    </location>
</feature>
<feature type="transmembrane region" description="Helical" evidence="6">
    <location>
        <begin position="397"/>
        <end position="416"/>
    </location>
</feature>
<name>A0A506ULE7_9PROT</name>
<feature type="transmembrane region" description="Helical" evidence="6">
    <location>
        <begin position="422"/>
        <end position="439"/>
    </location>
</feature>
<dbReference type="Proteomes" id="UP000315037">
    <property type="component" value="Unassembled WGS sequence"/>
</dbReference>
<dbReference type="RefSeq" id="WP_165600684.1">
    <property type="nucleotide sequence ID" value="NZ_SORZ01000002.1"/>
</dbReference>
<feature type="transmembrane region" description="Helical" evidence="6">
    <location>
        <begin position="106"/>
        <end position="127"/>
    </location>
</feature>
<feature type="transmembrane region" description="Helical" evidence="6">
    <location>
        <begin position="133"/>
        <end position="154"/>
    </location>
</feature>
<feature type="transmembrane region" description="Helical" evidence="6">
    <location>
        <begin position="366"/>
        <end position="390"/>
    </location>
</feature>
<evidence type="ECO:0000256" key="3">
    <source>
        <dbReference type="ARBA" id="ARBA00022692"/>
    </source>
</evidence>
<evidence type="ECO:0000313" key="7">
    <source>
        <dbReference type="EMBL" id="TPW33993.1"/>
    </source>
</evidence>
<sequence>MSASRSPSCPTASTPLSRIMGNASFVVLEQALNALCSFIYVPWCVQALGLGGFGEMLLLTSYLSLVSSVTHLHSWKALLHFATAPHERGEAATVQRLAAVAMQTDWASGLAGALLGAAGIRLCAPLLGWSPHLATLGLLCTPVVLIMNTGWAIGIMRLFDSFRTTTSVEFAGTCLRTLGCFIGWKTHQGLTFFLLVWCAMQVFLFLLSTLSGLHLLRRRLNRRFSPVLLWQGPWTERGRAPHPDWATFWKFTFSVSSGNFLSALTRQLSTLLIGAWLGAAEVAVFRVASQITRALAKPASVLTPALYPEFVQLRDKNDWRGFRKTVLLLLRGILLAAGLILLLALAAGAPLLDYMLHHHFAGGRRLITLLALSVLIDVATVPMEPVLLVMNQAAHVFHTRLAVLFLYVPLLYLLVRQDGIDGAAWASVGASMLLLLCFWQRTARLLRKMHARMRQIPPLQAGDTLP</sequence>
<evidence type="ECO:0000256" key="2">
    <source>
        <dbReference type="ARBA" id="ARBA00022475"/>
    </source>
</evidence>
<organism evidence="7 8">
    <name type="scientific">Oecophyllibacter saccharovorans</name>
    <dbReference type="NCBI Taxonomy" id="2558360"/>
    <lineage>
        <taxon>Bacteria</taxon>
        <taxon>Pseudomonadati</taxon>
        <taxon>Pseudomonadota</taxon>
        <taxon>Alphaproteobacteria</taxon>
        <taxon>Acetobacterales</taxon>
        <taxon>Acetobacteraceae</taxon>
        <taxon>Oecophyllibacter</taxon>
    </lineage>
</organism>
<keyword evidence="2" id="KW-1003">Cell membrane</keyword>
<evidence type="ECO:0000313" key="8">
    <source>
        <dbReference type="Proteomes" id="UP000315037"/>
    </source>
</evidence>
<comment type="caution">
    <text evidence="7">The sequence shown here is derived from an EMBL/GenBank/DDBJ whole genome shotgun (WGS) entry which is preliminary data.</text>
</comment>
<evidence type="ECO:0000256" key="4">
    <source>
        <dbReference type="ARBA" id="ARBA00022989"/>
    </source>
</evidence>
<gene>
    <name evidence="7" type="ORF">E3202_05345</name>
</gene>
<dbReference type="InterPro" id="IPR050833">
    <property type="entry name" value="Poly_Biosynth_Transport"/>
</dbReference>
<dbReference type="PANTHER" id="PTHR30250:SF11">
    <property type="entry name" value="O-ANTIGEN TRANSPORTER-RELATED"/>
    <property type="match status" value="1"/>
</dbReference>
<evidence type="ECO:0008006" key="9">
    <source>
        <dbReference type="Google" id="ProtNLM"/>
    </source>
</evidence>
<reference evidence="7 8" key="1">
    <citation type="submission" date="2019-03" db="EMBL/GenBank/DDBJ databases">
        <title>The complete genome sequence of Neokomagataea sp. Jb2 NBRC113641.</title>
        <authorList>
            <person name="Chua K.-O."/>
            <person name="Chan K.-G."/>
            <person name="See-Too W.-S."/>
        </authorList>
    </citation>
    <scope>NUCLEOTIDE SEQUENCE [LARGE SCALE GENOMIC DNA]</scope>
    <source>
        <strain evidence="7 8">Jb2</strain>
    </source>
</reference>
<dbReference type="EMBL" id="SORZ01000002">
    <property type="protein sequence ID" value="TPW33993.1"/>
    <property type="molecule type" value="Genomic_DNA"/>
</dbReference>
<proteinExistence type="predicted"/>
<dbReference type="AlphaFoldDB" id="A0A506ULE7"/>
<protein>
    <recommendedName>
        <fullName evidence="9">Lipopolysaccharide biosynthesis protein</fullName>
    </recommendedName>
</protein>
<comment type="subcellular location">
    <subcellularLocation>
        <location evidence="1">Cell membrane</location>
        <topology evidence="1">Multi-pass membrane protein</topology>
    </subcellularLocation>
</comment>
<evidence type="ECO:0000256" key="1">
    <source>
        <dbReference type="ARBA" id="ARBA00004651"/>
    </source>
</evidence>